<dbReference type="KEGG" id="nhu:H0264_22580"/>
<dbReference type="Gene3D" id="3.40.50.12780">
    <property type="entry name" value="N-terminal domain of ligase-like"/>
    <property type="match status" value="1"/>
</dbReference>
<dbReference type="SUPFAM" id="SSF47336">
    <property type="entry name" value="ACP-like"/>
    <property type="match status" value="2"/>
</dbReference>
<dbReference type="NCBIfam" id="TIGR01720">
    <property type="entry name" value="NRPS-para261"/>
    <property type="match status" value="2"/>
</dbReference>
<evidence type="ECO:0000256" key="2">
    <source>
        <dbReference type="ARBA" id="ARBA00022450"/>
    </source>
</evidence>
<dbReference type="GO" id="GO:0005829">
    <property type="term" value="C:cytosol"/>
    <property type="evidence" value="ECO:0007669"/>
    <property type="project" value="TreeGrafter"/>
</dbReference>
<gene>
    <name evidence="8" type="ORF">H0264_22580</name>
</gene>
<name>A0A7D6VEC9_9NOCA</name>
<dbReference type="InterPro" id="IPR006162">
    <property type="entry name" value="Ppantetheine_attach_site"/>
</dbReference>
<feature type="domain" description="Carrier" evidence="7">
    <location>
        <begin position="2507"/>
        <end position="2581"/>
    </location>
</feature>
<dbReference type="PROSITE" id="PS00012">
    <property type="entry name" value="PHOSPHOPANTETHEINE"/>
    <property type="match status" value="2"/>
</dbReference>
<dbReference type="Pfam" id="PF13193">
    <property type="entry name" value="AMP-binding_C"/>
    <property type="match status" value="2"/>
</dbReference>
<dbReference type="GO" id="GO:0044550">
    <property type="term" value="P:secondary metabolite biosynthetic process"/>
    <property type="evidence" value="ECO:0007669"/>
    <property type="project" value="TreeGrafter"/>
</dbReference>
<dbReference type="GO" id="GO:0031177">
    <property type="term" value="F:phosphopantetheine binding"/>
    <property type="evidence" value="ECO:0007669"/>
    <property type="project" value="InterPro"/>
</dbReference>
<evidence type="ECO:0000256" key="3">
    <source>
        <dbReference type="ARBA" id="ARBA00022553"/>
    </source>
</evidence>
<comment type="cofactor">
    <cofactor evidence="1">
        <name>pantetheine 4'-phosphate</name>
        <dbReference type="ChEBI" id="CHEBI:47942"/>
    </cofactor>
</comment>
<dbReference type="Gene3D" id="1.10.1200.10">
    <property type="entry name" value="ACP-like"/>
    <property type="match status" value="2"/>
</dbReference>
<keyword evidence="5" id="KW-0045">Antibiotic biosynthesis</keyword>
<dbReference type="CDD" id="cd19543">
    <property type="entry name" value="DCL_NRPS"/>
    <property type="match status" value="1"/>
</dbReference>
<dbReference type="EMBL" id="CP059399">
    <property type="protein sequence ID" value="QLY28176.1"/>
    <property type="molecule type" value="Genomic_DNA"/>
</dbReference>
<feature type="region of interest" description="Disordered" evidence="6">
    <location>
        <begin position="2107"/>
        <end position="2134"/>
    </location>
</feature>
<dbReference type="Gene3D" id="3.30.559.10">
    <property type="entry name" value="Chloramphenicol acetyltransferase-like domain"/>
    <property type="match status" value="5"/>
</dbReference>
<dbReference type="FunFam" id="3.40.50.12780:FF:000012">
    <property type="entry name" value="Non-ribosomal peptide synthetase"/>
    <property type="match status" value="2"/>
</dbReference>
<dbReference type="InterPro" id="IPR042099">
    <property type="entry name" value="ANL_N_sf"/>
</dbReference>
<dbReference type="InterPro" id="IPR020845">
    <property type="entry name" value="AMP-binding_CS"/>
</dbReference>
<evidence type="ECO:0000256" key="4">
    <source>
        <dbReference type="ARBA" id="ARBA00022737"/>
    </source>
</evidence>
<dbReference type="InterPro" id="IPR045851">
    <property type="entry name" value="AMP-bd_C_sf"/>
</dbReference>
<organism evidence="8 9">
    <name type="scientific">Nocardia huaxiensis</name>
    <dbReference type="NCBI Taxonomy" id="2755382"/>
    <lineage>
        <taxon>Bacteria</taxon>
        <taxon>Bacillati</taxon>
        <taxon>Actinomycetota</taxon>
        <taxon>Actinomycetes</taxon>
        <taxon>Mycobacteriales</taxon>
        <taxon>Nocardiaceae</taxon>
        <taxon>Nocardia</taxon>
    </lineage>
</organism>
<dbReference type="UniPathway" id="UPA00011"/>
<keyword evidence="9" id="KW-1185">Reference proteome</keyword>
<feature type="compositionally biased region" description="Polar residues" evidence="6">
    <location>
        <begin position="2107"/>
        <end position="2118"/>
    </location>
</feature>
<dbReference type="GO" id="GO:0008610">
    <property type="term" value="P:lipid biosynthetic process"/>
    <property type="evidence" value="ECO:0007669"/>
    <property type="project" value="UniProtKB-ARBA"/>
</dbReference>
<dbReference type="InterPro" id="IPR020806">
    <property type="entry name" value="PKS_PP-bd"/>
</dbReference>
<evidence type="ECO:0000256" key="6">
    <source>
        <dbReference type="SAM" id="MobiDB-lite"/>
    </source>
</evidence>
<dbReference type="RefSeq" id="WP_181579384.1">
    <property type="nucleotide sequence ID" value="NZ_CP059399.1"/>
</dbReference>
<dbReference type="InterPro" id="IPR010060">
    <property type="entry name" value="NRPS_synth"/>
</dbReference>
<dbReference type="NCBIfam" id="NF003417">
    <property type="entry name" value="PRK04813.1"/>
    <property type="match status" value="2"/>
</dbReference>
<reference evidence="8 9" key="1">
    <citation type="submission" date="2020-07" db="EMBL/GenBank/DDBJ databases">
        <authorList>
            <person name="Zhuang K."/>
            <person name="Ran Y."/>
        </authorList>
    </citation>
    <scope>NUCLEOTIDE SEQUENCE [LARGE SCALE GENOMIC DNA]</scope>
    <source>
        <strain evidence="8 9">WCH-YHL-001</strain>
    </source>
</reference>
<proteinExistence type="predicted"/>
<dbReference type="SMART" id="SM00823">
    <property type="entry name" value="PKS_PP"/>
    <property type="match status" value="2"/>
</dbReference>
<keyword evidence="2" id="KW-0596">Phosphopantetheine</keyword>
<dbReference type="Pfam" id="PF00501">
    <property type="entry name" value="AMP-binding"/>
    <property type="match status" value="2"/>
</dbReference>
<dbReference type="Pfam" id="PF00550">
    <property type="entry name" value="PP-binding"/>
    <property type="match status" value="2"/>
</dbReference>
<dbReference type="Gene3D" id="3.30.559.30">
    <property type="entry name" value="Nonribosomal peptide synthetase, condensation domain"/>
    <property type="match status" value="5"/>
</dbReference>
<evidence type="ECO:0000256" key="1">
    <source>
        <dbReference type="ARBA" id="ARBA00001957"/>
    </source>
</evidence>
<keyword evidence="3" id="KW-0597">Phosphoprotein</keyword>
<dbReference type="InterPro" id="IPR009081">
    <property type="entry name" value="PP-bd_ACP"/>
</dbReference>
<evidence type="ECO:0000313" key="8">
    <source>
        <dbReference type="EMBL" id="QLY28176.1"/>
    </source>
</evidence>
<dbReference type="InterPro" id="IPR023213">
    <property type="entry name" value="CAT-like_dom_sf"/>
</dbReference>
<dbReference type="Gene3D" id="2.30.38.10">
    <property type="entry name" value="Luciferase, Domain 3"/>
    <property type="match status" value="1"/>
</dbReference>
<dbReference type="CDD" id="cd17643">
    <property type="entry name" value="A_NRPS_Cytc1-like"/>
    <property type="match status" value="1"/>
</dbReference>
<dbReference type="InterPro" id="IPR025110">
    <property type="entry name" value="AMP-bd_C"/>
</dbReference>
<keyword evidence="4" id="KW-0677">Repeat</keyword>
<accession>A0A7D6VEC9</accession>
<dbReference type="PANTHER" id="PTHR45527">
    <property type="entry name" value="NONRIBOSOMAL PEPTIDE SYNTHETASE"/>
    <property type="match status" value="1"/>
</dbReference>
<dbReference type="PROSITE" id="PS00455">
    <property type="entry name" value="AMP_BINDING"/>
    <property type="match status" value="2"/>
</dbReference>
<dbReference type="SUPFAM" id="SSF52777">
    <property type="entry name" value="CoA-dependent acyltransferases"/>
    <property type="match status" value="10"/>
</dbReference>
<evidence type="ECO:0000313" key="9">
    <source>
        <dbReference type="Proteomes" id="UP000515512"/>
    </source>
</evidence>
<dbReference type="Proteomes" id="UP000515512">
    <property type="component" value="Chromosome"/>
</dbReference>
<dbReference type="FunFam" id="1.10.1200.10:FF:000005">
    <property type="entry name" value="Nonribosomal peptide synthetase 1"/>
    <property type="match status" value="1"/>
</dbReference>
<dbReference type="Gene3D" id="3.40.50.980">
    <property type="match status" value="2"/>
</dbReference>
<evidence type="ECO:0000256" key="5">
    <source>
        <dbReference type="ARBA" id="ARBA00023194"/>
    </source>
</evidence>
<dbReference type="GO" id="GO:0003824">
    <property type="term" value="F:catalytic activity"/>
    <property type="evidence" value="ECO:0007669"/>
    <property type="project" value="UniProtKB-KW"/>
</dbReference>
<dbReference type="InterPro" id="IPR000873">
    <property type="entry name" value="AMP-dep_synth/lig_dom"/>
</dbReference>
<dbReference type="InterPro" id="IPR001242">
    <property type="entry name" value="Condensation_dom"/>
</dbReference>
<protein>
    <submittedName>
        <fullName evidence="8">Amino acid adenylation domain-containing protein</fullName>
    </submittedName>
</protein>
<dbReference type="GO" id="GO:0043041">
    <property type="term" value="P:amino acid activation for nonribosomal peptide biosynthetic process"/>
    <property type="evidence" value="ECO:0007669"/>
    <property type="project" value="TreeGrafter"/>
</dbReference>
<dbReference type="PANTHER" id="PTHR45527:SF14">
    <property type="entry name" value="PLIPASTATIN SYNTHASE SUBUNIT B"/>
    <property type="match status" value="1"/>
</dbReference>
<dbReference type="PROSITE" id="PS50075">
    <property type="entry name" value="CARRIER"/>
    <property type="match status" value="2"/>
</dbReference>
<sequence length="3511" mass="374039">MTIVEPTPAATAGLRVPSDAERAALAAGDHYVDLYVELTGTVDATSLRRAIDTALAECPVLHSVFRRAGGAIQVSETAVAPTAVHIVETAEPEEFLGAWLADERARPMDSGQGPLYRQAVFQFGNGRIGWYQRYHRLINDQAGMLAIVARVRDLLDGTPAQPGPNLPFGSTSDRLDHEHRYRESGAWAADRAYWEQSLAEAARPETLPSPVVAATGVPAVSDSVHGVATGRAAEPLWVRVEGTSELARIARVCGGGAPAVVLAAMAVYGSRLLRAGECAVAFDTGETVVPMRITVPAQASFDTVAKQVGRALRTARRHRYIPDIDEPWADSPVHGQWPLTVRMLGGAAVDRIGTAAVSESCGAGAGFTVGVDDRAVGGWRIAVAGAHRSHRDRLVGLLERLARTPHTPLAHLDIAAPGEIEQLAGERSAAATATLAELFAEQASRSPEATALVGPGLHMTYADLHGEANRLARSLIGLGVGPERPVALAFGPSAEQIVAIHAVLAAGGAYLPLDPEHPRERQARVLDIARPVCVLSTRRAGFEADGVPVIYVDELDLSGASAAPIGDAERLAPLRPENLAYVLFTSGSTGQPKGVAVTHAAVCTHLAWMQHLHGLDDSDTVVRKTALTFDVSAWEVLWPFTTGARLVIDGTGTQGDAGELARAMSEHGVTTVQFTPSTLGAYRRAVAAPLPSSVRRLLLAGEAVTPALAAALPTVAADARHDNLYGPTEATVAVTRHAIDGSGTAPVPIGAPAWEVRAHVLDACLRPVPAGLPGELYLGGATLARGYVRRPALTAARFIADPFGPAGQRLYRTGDIVRSTGHGELEFLGRSDFQVKLRGIRIELGELESVLAAEESVAQAIAVVHDGSASAAGGARLVAYVTAAAGHTIDTVALDERLRAVLPRHLVPATIIALPELPVNRSGKVDRKALPAPEFAPVAFRAPRSETETALAAAFAEVLGRDGIGVDESFFALGGDSIMSILLVSRARARGIAVTAQQVYEHRTVARLAAIAETAGGEEIPPLVELPGGGVGELPLTPVIRFLVERGGTFDRFCQSMTLDLPAGIDRGALVSTISAVVDHHDMLRSRLYRDDSGEWHVQVSAPGSVDVDALIDQVVHDADLDGEELRALAAVELNAAVDRIDPSTGSVLRFVWLRPDSGDASGMLVIAAHHIAVDGVSWRILLPDFIAAWAAVAAGNTPQLPAVGTSMRRWAHALVDTAHSDTLTTELPIWREIVEGPDPWFGARSFDPQRDMAADVAHRTVELDEADTAAILTAIPDRYRARVADALLTALALAVARWRSRRAEPERSVLLRLEGHGREQDAVRGTELSRTVGWFTSIVPARLDLTGVDLVDAFAGGPAMGVAIKAVKEQLRATPHNGFGYGLLRYLNQDTAAALPPGEPGQISFNYFGHITGLDIPDELAGIGFLPSTEFGMLAIRPDARRGALGAVEVDSIVLGHRLVTSFGYARGIFGETAGAELVGLWREALHAVAEHARAPHTHGGHTPSDFPLVTVTQGDIDGWERRYPTLSDIWPVTPLQAGMIFHALFDPGAIDVYTVQLVLSLEGEIDAARLRDAAAAVLERHPNLRAAFAVDATGAPVQIITGAAELPWREVVSIDTAGEYDRLLAAERTTPFDLAAPPLLRFLLLRLGDGPAQFVVTCHHLLLDGWSIPLLLREIMAGYAGFTAAAPRPYRHYVEWLGQQDSSVSRQAWAQALAGLDEPTLLADATEAHAPDTLPLERDFALDEAQTRAVARLAAEFEVTINTVVQAAWAILLAHSTDRSDIVFGTTVSGRPADLAGVEDMVGLFINTIPVRIRLDAGESVGALLRRVQREQFELTAHHHLGLPDIGAQAGLDARSLFDTLLVVESYPVDAAKLRADALAYAGLTIDLLRSREATHYALTLTVRHTDRLHIQTGWRPDLVDEASVVRLGEQLTRILAALAANPNTAVAEIDSLGDVERGQVLREWQRDSVRVPEASLVDLFRAQAIACGEAVAVRFGDSALTYRELDAASDAVAQMLAEWGVGAESLVAVGISRSTELIAALLGVLKSGAGYVPLDLENPLSRLEYLLAETNPVCVLTTAADRAALPQTGIPRLLVGDAHSRSSHAWGSAESSGAPSENDRAAADLPPAGPSAHSRAYVLYTSGSTGRPKGVSVTHRNVVAMLAATRAMLETDSSDVWTMFHSYAFDFSVWEMWGALTSGGTLVVVDATLTRAPAEFAELLAHEGVTVLSQTPAAFGALLDAGLRRADVPALRHVVLGGEAVDPRRLRPWFDADPTGETRISNLYGITEATVHATQVTLDRTHAGSTGASLIGRGLPGMTVRVLDSRLRPSAVGVRGELYLTGPQLAQGYHGRPATTAERYVADPYGAPGTRMYRTGDLARWNSEGQLEYLGRADQQVKIRGYRIEPGEIEAALREHESVARAAVVARAAESGAMRLIAYVVPASLGDPASEVSAVLEMHIAQRVPSYMRPAAIVVLDALPLTRNGKLDLAALPNPVLVPRSSSAPRTPAEQLVAELFAEVLGVAGPGVDDSFFALGGDSIISIQLASRARARGLHVTPREVFEQRTVAGIAAVARVSDSADETARLLPELPGGGIGDMPLTPVVRWLTERGGGFRRVNQSLTVELPAGTEYDALVSAVAALLDRHDMLRGKLFRDDVEEWRFETTPPDGLDASKLLRRSTFEDALDADAIQGLAAAELDAALDRLDPAAGVLVQFVWLEAERGSVPGRLLICAHHLAVDGVSWRILLPDLFTALTAAANGTAPQLDPVGTSMRRWAHALVDAAHSRARTAELAGWRQICATPDPLLGLRAFDPAIDTSARLATVEVAVDEALTDALVRMIPARFHAGVDEVLIAALAVALAVWRADRGVDAPVSLLRLEGHGREEQLAPGADLSRTVGWFTSLYPVRIDLSELDIRAALGGTDAAGSVLKATKEQLRAIPDHGIGFGLLRYLNPDTAEQLPEQMPGQIAFNYLGRIDGRGAGVLATPEARPDADLPAAATLEVNAVVTGCRLRAGFAYPTTLLDEAAVTELAQLWVTALGAFARHARSAHAGGHTPSDFPLVRVSGDDITGWERDYGRLTDVWPLAPLQSGLFFHATVATAAQAAVADVYNVQTVVRLGGTIDRARLRQAGQRILERHANLRAAFVYAADGTPCQVVPESAELPWREVTLAEAGELTDLVTQERARRFDPARPPLMRFTLANLGEAGCVLLVTYHHILLDGWSVPLILRDLMALYGSGAPLPAPSGSFRDYLAWNHTRDAAAATRAWRRALDGVHERTLVAPDTRTRQSTVTTADHRWSLDRDTTAALGATAIELGVTLNTVVQVAWAILLGRKLGRGDVVFGATVSGRPPALPGVESIVGLFINTVPVRVRFGPDLPVAELLRTVQAEQAEMIEHHQLGLTDIHAAAGLRDLLFDTVLAFESYPLDAEQLSAAAAALDGVTGAGLEITDAAHYPLSVTVDPGAELAVRIGYLREVFDETHVAEICATMRALLTAIARHPYATIEELA</sequence>
<dbReference type="GO" id="GO:0017000">
    <property type="term" value="P:antibiotic biosynthetic process"/>
    <property type="evidence" value="ECO:0007669"/>
    <property type="project" value="UniProtKB-KW"/>
</dbReference>
<dbReference type="SUPFAM" id="SSF56801">
    <property type="entry name" value="Acetyl-CoA synthetase-like"/>
    <property type="match status" value="2"/>
</dbReference>
<dbReference type="Gene3D" id="3.30.300.30">
    <property type="match status" value="2"/>
</dbReference>
<dbReference type="InterPro" id="IPR010071">
    <property type="entry name" value="AA_adenyl_dom"/>
</dbReference>
<dbReference type="NCBIfam" id="TIGR01733">
    <property type="entry name" value="AA-adenyl-dom"/>
    <property type="match status" value="2"/>
</dbReference>
<evidence type="ECO:0000259" key="7">
    <source>
        <dbReference type="PROSITE" id="PS50075"/>
    </source>
</evidence>
<dbReference type="CDD" id="cd05930">
    <property type="entry name" value="A_NRPS"/>
    <property type="match status" value="1"/>
</dbReference>
<dbReference type="Pfam" id="PF00668">
    <property type="entry name" value="Condensation"/>
    <property type="match status" value="5"/>
</dbReference>
<dbReference type="InterPro" id="IPR036736">
    <property type="entry name" value="ACP-like_sf"/>
</dbReference>
<feature type="domain" description="Carrier" evidence="7">
    <location>
        <begin position="942"/>
        <end position="1016"/>
    </location>
</feature>